<sequence>MTLVRSLTNDKEIRDTQRNLMFGEERKVIENIVTRRMSRLPADNQEAGRRYGIPWKTIWNKVNGKHLQNVGGPTLLSMVEERHLVDVLLAAAEFGSPLTAFDVRLLVKRYLDKAGKTIRQFAENLPGIDWVVKFLERHKDRLSQRSCQNIKRCAEKTTDEIQEYFANLERSLQNVPPGNILNFDETNLSDDPRSRHTSKASISIMFAVTGSGKVLPPYTVYKAERLYDQWTIGGPANARYNRSKSGWFDAFTFEDWFRTIVLPWARKLPGQKVIIGDNLSSHLNVDIIVECQRHNIKFVFLPKNATHLTQLLDVGYYGPLKRIWRQILETYKIKNPRNQTLNKVSFPSLLKQLMERLELNNLKRIESAFRATGIIPLNPTEVTKRLPEQRAEENRISENINETLLHFLKETRTPSTGEGTRSRKKMLKISPGKSVSCEDFFTDTENENKENEEPSDERQLEENENIEDSVEETAEIATGLFAVIKFCTKKNCQALYS</sequence>
<protein>
    <recommendedName>
        <fullName evidence="2">DDE-1 domain-containing protein</fullName>
    </recommendedName>
</protein>
<evidence type="ECO:0000256" key="1">
    <source>
        <dbReference type="SAM" id="MobiDB-lite"/>
    </source>
</evidence>
<comment type="caution">
    <text evidence="3">The sequence shown here is derived from an EMBL/GenBank/DDBJ whole genome shotgun (WGS) entry which is preliminary data.</text>
</comment>
<dbReference type="GO" id="GO:0005634">
    <property type="term" value="C:nucleus"/>
    <property type="evidence" value="ECO:0007669"/>
    <property type="project" value="TreeGrafter"/>
</dbReference>
<gene>
    <name evidence="3" type="ORF">NQ315_014923</name>
</gene>
<dbReference type="AlphaFoldDB" id="A0AAV8VAZ0"/>
<name>A0AAV8VAZ0_9CUCU</name>
<evidence type="ECO:0000313" key="4">
    <source>
        <dbReference type="Proteomes" id="UP001159042"/>
    </source>
</evidence>
<dbReference type="EMBL" id="JANEYG010000207">
    <property type="protein sequence ID" value="KAJ8911211.1"/>
    <property type="molecule type" value="Genomic_DNA"/>
</dbReference>
<dbReference type="InterPro" id="IPR004875">
    <property type="entry name" value="DDE_SF_endonuclease_dom"/>
</dbReference>
<dbReference type="Proteomes" id="UP001159042">
    <property type="component" value="Unassembled WGS sequence"/>
</dbReference>
<dbReference type="PANTHER" id="PTHR19303:SF74">
    <property type="entry name" value="POGO TRANSPOSABLE ELEMENT WITH KRAB DOMAIN"/>
    <property type="match status" value="1"/>
</dbReference>
<feature type="compositionally biased region" description="Basic and acidic residues" evidence="1">
    <location>
        <begin position="446"/>
        <end position="461"/>
    </location>
</feature>
<proteinExistence type="predicted"/>
<feature type="region of interest" description="Disordered" evidence="1">
    <location>
        <begin position="410"/>
        <end position="468"/>
    </location>
</feature>
<dbReference type="PANTHER" id="PTHR19303">
    <property type="entry name" value="TRANSPOSON"/>
    <property type="match status" value="1"/>
</dbReference>
<evidence type="ECO:0000259" key="2">
    <source>
        <dbReference type="Pfam" id="PF03184"/>
    </source>
</evidence>
<keyword evidence="4" id="KW-1185">Reference proteome</keyword>
<dbReference type="Pfam" id="PF03184">
    <property type="entry name" value="DDE_1"/>
    <property type="match status" value="1"/>
</dbReference>
<dbReference type="InterPro" id="IPR050863">
    <property type="entry name" value="CenT-Element_Derived"/>
</dbReference>
<dbReference type="GO" id="GO:0003677">
    <property type="term" value="F:DNA binding"/>
    <property type="evidence" value="ECO:0007669"/>
    <property type="project" value="TreeGrafter"/>
</dbReference>
<feature type="domain" description="DDE-1" evidence="2">
    <location>
        <begin position="204"/>
        <end position="341"/>
    </location>
</feature>
<evidence type="ECO:0000313" key="3">
    <source>
        <dbReference type="EMBL" id="KAJ8911211.1"/>
    </source>
</evidence>
<organism evidence="3 4">
    <name type="scientific">Exocentrus adspersus</name>
    <dbReference type="NCBI Taxonomy" id="1586481"/>
    <lineage>
        <taxon>Eukaryota</taxon>
        <taxon>Metazoa</taxon>
        <taxon>Ecdysozoa</taxon>
        <taxon>Arthropoda</taxon>
        <taxon>Hexapoda</taxon>
        <taxon>Insecta</taxon>
        <taxon>Pterygota</taxon>
        <taxon>Neoptera</taxon>
        <taxon>Endopterygota</taxon>
        <taxon>Coleoptera</taxon>
        <taxon>Polyphaga</taxon>
        <taxon>Cucujiformia</taxon>
        <taxon>Chrysomeloidea</taxon>
        <taxon>Cerambycidae</taxon>
        <taxon>Lamiinae</taxon>
        <taxon>Acanthocinini</taxon>
        <taxon>Exocentrus</taxon>
    </lineage>
</organism>
<accession>A0AAV8VAZ0</accession>
<reference evidence="3 4" key="1">
    <citation type="journal article" date="2023" name="Insect Mol. Biol.">
        <title>Genome sequencing provides insights into the evolution of gene families encoding plant cell wall-degrading enzymes in longhorned beetles.</title>
        <authorList>
            <person name="Shin N.R."/>
            <person name="Okamura Y."/>
            <person name="Kirsch R."/>
            <person name="Pauchet Y."/>
        </authorList>
    </citation>
    <scope>NUCLEOTIDE SEQUENCE [LARGE SCALE GENOMIC DNA]</scope>
    <source>
        <strain evidence="3">EAD_L_NR</strain>
    </source>
</reference>